<evidence type="ECO:0000256" key="1">
    <source>
        <dbReference type="SAM" id="Phobius"/>
    </source>
</evidence>
<keyword evidence="1" id="KW-0812">Transmembrane</keyword>
<comment type="caution">
    <text evidence="2">The sequence shown here is derived from an EMBL/GenBank/DDBJ whole genome shotgun (WGS) entry which is preliminary data.</text>
</comment>
<accession>A0A164BRT8</accession>
<evidence type="ECO:0008006" key="4">
    <source>
        <dbReference type="Google" id="ProtNLM"/>
    </source>
</evidence>
<evidence type="ECO:0000313" key="3">
    <source>
        <dbReference type="Proteomes" id="UP000076501"/>
    </source>
</evidence>
<dbReference type="PATRIC" id="fig|1396.539.peg.1070"/>
<keyword evidence="1" id="KW-0472">Membrane</keyword>
<dbReference type="Proteomes" id="UP000076501">
    <property type="component" value="Unassembled WGS sequence"/>
</dbReference>
<dbReference type="AlphaFoldDB" id="A0A164BRT8"/>
<sequence>MFFIFIGLLLLFVLFGHHTAGFLNLNSHGGFLPNGATSFIISLLVVIN</sequence>
<organism evidence="2 3">
    <name type="scientific">Bacillus cereus</name>
    <dbReference type="NCBI Taxonomy" id="1396"/>
    <lineage>
        <taxon>Bacteria</taxon>
        <taxon>Bacillati</taxon>
        <taxon>Bacillota</taxon>
        <taxon>Bacilli</taxon>
        <taxon>Bacillales</taxon>
        <taxon>Bacillaceae</taxon>
        <taxon>Bacillus</taxon>
        <taxon>Bacillus cereus group</taxon>
    </lineage>
</organism>
<name>A0A164BRT8_BACCE</name>
<evidence type="ECO:0000313" key="2">
    <source>
        <dbReference type="EMBL" id="KZD27342.1"/>
    </source>
</evidence>
<proteinExistence type="predicted"/>
<keyword evidence="1" id="KW-1133">Transmembrane helix</keyword>
<feature type="transmembrane region" description="Helical" evidence="1">
    <location>
        <begin position="30"/>
        <end position="47"/>
    </location>
</feature>
<gene>
    <name evidence="2" type="ORF">B4082_5288</name>
</gene>
<dbReference type="EMBL" id="LJKA01000074">
    <property type="protein sequence ID" value="KZD27342.1"/>
    <property type="molecule type" value="Genomic_DNA"/>
</dbReference>
<reference evidence="2 3" key="1">
    <citation type="submission" date="2015-09" db="EMBL/GenBank/DDBJ databases">
        <title>Bacillus cereus food isolates.</title>
        <authorList>
            <person name="Boekhorst J."/>
        </authorList>
    </citation>
    <scope>NUCLEOTIDE SEQUENCE [LARGE SCALE GENOMIC DNA]</scope>
    <source>
        <strain evidence="2 3">B4082</strain>
    </source>
</reference>
<protein>
    <recommendedName>
        <fullName evidence="4">Gamma-aminobutyrate permease</fullName>
    </recommendedName>
</protein>